<dbReference type="AlphaFoldDB" id="A0AAW3ZLX5"/>
<dbReference type="InterPro" id="IPR003477">
    <property type="entry name" value="PemK-like"/>
</dbReference>
<dbReference type="SUPFAM" id="SSF50118">
    <property type="entry name" value="Cell growth inhibitor/plasmid maintenance toxic component"/>
    <property type="match status" value="1"/>
</dbReference>
<dbReference type="GO" id="GO:0006402">
    <property type="term" value="P:mRNA catabolic process"/>
    <property type="evidence" value="ECO:0007669"/>
    <property type="project" value="TreeGrafter"/>
</dbReference>
<dbReference type="Pfam" id="PF02452">
    <property type="entry name" value="PemK_toxin"/>
    <property type="match status" value="1"/>
</dbReference>
<dbReference type="InterPro" id="IPR011067">
    <property type="entry name" value="Plasmid_toxin/cell-grow_inhib"/>
</dbReference>
<dbReference type="PANTHER" id="PTHR33988">
    <property type="entry name" value="ENDORIBONUCLEASE MAZF-RELATED"/>
    <property type="match status" value="1"/>
</dbReference>
<dbReference type="EMBL" id="JACYTR010000016">
    <property type="protein sequence ID" value="MBD8526067.1"/>
    <property type="molecule type" value="Genomic_DNA"/>
</dbReference>
<dbReference type="RefSeq" id="WP_192029488.1">
    <property type="nucleotide sequence ID" value="NZ_JACYTR010000016.1"/>
</dbReference>
<sequence>MSRGIPQRGDILELSLDPTHGREIRGARPVLVLSADAFNKASGLLLVAPITQGGAAARETGFSVTLMGTGTRTQGIILCDQTRTVDARARTFKRVEKAPSLVVQEALEAVRSILE</sequence>
<dbReference type="Proteomes" id="UP000613768">
    <property type="component" value="Unassembled WGS sequence"/>
</dbReference>
<dbReference type="GO" id="GO:0003677">
    <property type="term" value="F:DNA binding"/>
    <property type="evidence" value="ECO:0007669"/>
    <property type="project" value="InterPro"/>
</dbReference>
<dbReference type="GO" id="GO:0016075">
    <property type="term" value="P:rRNA catabolic process"/>
    <property type="evidence" value="ECO:0007669"/>
    <property type="project" value="TreeGrafter"/>
</dbReference>
<keyword evidence="2" id="KW-1185">Reference proteome</keyword>
<name>A0AAW3ZLX5_9GAMM</name>
<evidence type="ECO:0000313" key="1">
    <source>
        <dbReference type="EMBL" id="MBD8526067.1"/>
    </source>
</evidence>
<dbReference type="GO" id="GO:0004521">
    <property type="term" value="F:RNA endonuclease activity"/>
    <property type="evidence" value="ECO:0007669"/>
    <property type="project" value="TreeGrafter"/>
</dbReference>
<accession>A0AAW3ZLX5</accession>
<proteinExistence type="predicted"/>
<dbReference type="Gene3D" id="2.30.30.110">
    <property type="match status" value="1"/>
</dbReference>
<comment type="caution">
    <text evidence="1">The sequence shown here is derived from an EMBL/GenBank/DDBJ whole genome shotgun (WGS) entry which is preliminary data.</text>
</comment>
<gene>
    <name evidence="1" type="ORF">IFO71_09990</name>
</gene>
<organism evidence="1 2">
    <name type="scientific">Pseudomarimonas arenosa</name>
    <dbReference type="NCBI Taxonomy" id="2774145"/>
    <lineage>
        <taxon>Bacteria</taxon>
        <taxon>Pseudomonadati</taxon>
        <taxon>Pseudomonadota</taxon>
        <taxon>Gammaproteobacteria</taxon>
        <taxon>Lysobacterales</taxon>
        <taxon>Lysobacteraceae</taxon>
        <taxon>Pseudomarimonas</taxon>
    </lineage>
</organism>
<reference evidence="1 2" key="1">
    <citation type="submission" date="2020-09" db="EMBL/GenBank/DDBJ databases">
        <title>Pseudoxanthomonas sp. CAU 1598 isolated from sand of Yaerae Beach.</title>
        <authorList>
            <person name="Kim W."/>
        </authorList>
    </citation>
    <scope>NUCLEOTIDE SEQUENCE [LARGE SCALE GENOMIC DNA]</scope>
    <source>
        <strain evidence="1 2">CAU 1598</strain>
    </source>
</reference>
<evidence type="ECO:0000313" key="2">
    <source>
        <dbReference type="Proteomes" id="UP000613768"/>
    </source>
</evidence>
<protein>
    <submittedName>
        <fullName evidence="1">Type II toxin-antitoxin system PemK/MazF family toxin</fullName>
    </submittedName>
</protein>
<dbReference type="PANTHER" id="PTHR33988:SF3">
    <property type="entry name" value="ENDORIBONUCLEASE TOXIN CHPB-RELATED"/>
    <property type="match status" value="1"/>
</dbReference>